<proteinExistence type="predicted"/>
<reference evidence="2 3" key="1">
    <citation type="journal article" date="2011" name="Stand. Genomic Sci.">
        <title>Complete genome sequence of Rhodospirillum rubrum type strain (S1).</title>
        <authorList>
            <person name="Munk A.C."/>
            <person name="Copeland A."/>
            <person name="Lucas S."/>
            <person name="Lapidus A."/>
            <person name="Del Rio T.G."/>
            <person name="Barry K."/>
            <person name="Detter J.C."/>
            <person name="Hammon N."/>
            <person name="Israni S."/>
            <person name="Pitluck S."/>
            <person name="Brettin T."/>
            <person name="Bruce D."/>
            <person name="Han C."/>
            <person name="Tapia R."/>
            <person name="Gilna P."/>
            <person name="Schmutz J."/>
            <person name="Larimer F."/>
            <person name="Land M."/>
            <person name="Kyrpides N.C."/>
            <person name="Mavromatis K."/>
            <person name="Richardson P."/>
            <person name="Rohde M."/>
            <person name="Goker M."/>
            <person name="Klenk H.P."/>
            <person name="Zhang Y."/>
            <person name="Roberts G.P."/>
            <person name="Reslewic S."/>
            <person name="Schwartz D.C."/>
        </authorList>
    </citation>
    <scope>NUCLEOTIDE SEQUENCE [LARGE SCALE GENOMIC DNA]</scope>
    <source>
        <strain evidence="3">ATCC 11170 / ATH 1.1.1 / DSM 467 / LMG 4362 / NCIMB 8255 / S1</strain>
    </source>
</reference>
<dbReference type="InterPro" id="IPR029063">
    <property type="entry name" value="SAM-dependent_MTases_sf"/>
</dbReference>
<dbReference type="KEGG" id="rru:Rru_A2639"/>
<evidence type="ECO:0000313" key="3">
    <source>
        <dbReference type="Proteomes" id="UP000001929"/>
    </source>
</evidence>
<evidence type="ECO:0000313" key="2">
    <source>
        <dbReference type="EMBL" id="ABC23436.1"/>
    </source>
</evidence>
<dbReference type="Proteomes" id="UP000001929">
    <property type="component" value="Chromosome"/>
</dbReference>
<feature type="domain" description="Methyltransferase type 11" evidence="1">
    <location>
        <begin position="138"/>
        <end position="221"/>
    </location>
</feature>
<dbReference type="CDD" id="cd02440">
    <property type="entry name" value="AdoMet_MTases"/>
    <property type="match status" value="1"/>
</dbReference>
<dbReference type="AlphaFoldDB" id="Q2RR09"/>
<dbReference type="Gene3D" id="3.40.50.150">
    <property type="entry name" value="Vaccinia Virus protein VP39"/>
    <property type="match status" value="1"/>
</dbReference>
<dbReference type="InterPro" id="IPR011990">
    <property type="entry name" value="TPR-like_helical_dom_sf"/>
</dbReference>
<dbReference type="SUPFAM" id="SSF48452">
    <property type="entry name" value="TPR-like"/>
    <property type="match status" value="1"/>
</dbReference>
<dbReference type="eggNOG" id="COG2227">
    <property type="taxonomic scope" value="Bacteria"/>
</dbReference>
<dbReference type="GO" id="GO:0008757">
    <property type="term" value="F:S-adenosylmethionine-dependent methyltransferase activity"/>
    <property type="evidence" value="ECO:0007669"/>
    <property type="project" value="InterPro"/>
</dbReference>
<dbReference type="EnsemblBacteria" id="ABC23436">
    <property type="protein sequence ID" value="ABC23436"/>
    <property type="gene ID" value="Rru_A2639"/>
</dbReference>
<dbReference type="EMBL" id="CP000230">
    <property type="protein sequence ID" value="ABC23436.1"/>
    <property type="molecule type" value="Genomic_DNA"/>
</dbReference>
<keyword evidence="3" id="KW-1185">Reference proteome</keyword>
<gene>
    <name evidence="2" type="ordered locus">Rru_A2639</name>
</gene>
<name>Q2RR09_RHORT</name>
<dbReference type="STRING" id="269796.Rru_A2639"/>
<dbReference type="HOGENOM" id="CLU_874000_0_0_5"/>
<accession>Q2RR09</accession>
<dbReference type="SUPFAM" id="SSF53335">
    <property type="entry name" value="S-adenosyl-L-methionine-dependent methyltransferases"/>
    <property type="match status" value="1"/>
</dbReference>
<organism evidence="2 3">
    <name type="scientific">Rhodospirillum rubrum (strain ATCC 11170 / ATH 1.1.1 / DSM 467 / LMG 4362 / NCIMB 8255 / S1)</name>
    <dbReference type="NCBI Taxonomy" id="269796"/>
    <lineage>
        <taxon>Bacteria</taxon>
        <taxon>Pseudomonadati</taxon>
        <taxon>Pseudomonadota</taxon>
        <taxon>Alphaproteobacteria</taxon>
        <taxon>Rhodospirillales</taxon>
        <taxon>Rhodospirillaceae</taxon>
        <taxon>Rhodospirillum</taxon>
    </lineage>
</organism>
<sequence>MIAMKWQSVLASLERSDFTTAERDVDQELAHTPLDADGMMLRGVIKLAQGRIGEAEEDLWRALAIAPGLGGVRDALGDLFVHDMTEPSPERDFSLASGERQTATSLVGIREDHRCRYEFAALWLRDRLTPAHRTTGIDLFCGNGYGSRMLADLAGCRVVGVDGSAEAVAQASQAYADHRVVFRQAYFPFELASRSLDFAVSLESVEHVADCDAFLVALDQAVRGPIVLSFPLENTLKFEINADLFSYHFRHFTLEEMTEKLARLCRRKISAIRGQVVYQLRDGRLNGYVPTARMCLTPLRSDSQFAVIVAETDPSLSA</sequence>
<dbReference type="Pfam" id="PF08241">
    <property type="entry name" value="Methyltransf_11"/>
    <property type="match status" value="1"/>
</dbReference>
<dbReference type="InterPro" id="IPR013216">
    <property type="entry name" value="Methyltransf_11"/>
</dbReference>
<dbReference type="Gene3D" id="1.25.40.10">
    <property type="entry name" value="Tetratricopeptide repeat domain"/>
    <property type="match status" value="1"/>
</dbReference>
<protein>
    <recommendedName>
        <fullName evidence="1">Methyltransferase type 11 domain-containing protein</fullName>
    </recommendedName>
</protein>
<evidence type="ECO:0000259" key="1">
    <source>
        <dbReference type="Pfam" id="PF08241"/>
    </source>
</evidence>
<dbReference type="RefSeq" id="WP_011390389.1">
    <property type="nucleotide sequence ID" value="NC_007643.1"/>
</dbReference>